<organism evidence="5 6">
    <name type="scientific">candidate division CSSED10-310 bacterium</name>
    <dbReference type="NCBI Taxonomy" id="2855610"/>
    <lineage>
        <taxon>Bacteria</taxon>
        <taxon>Bacteria division CSSED10-310</taxon>
    </lineage>
</organism>
<reference evidence="5 6" key="1">
    <citation type="submission" date="2024-09" db="EMBL/GenBank/DDBJ databases">
        <title>Laminarin stimulates single cell rates of sulfate reduction while oxygen inhibits transcriptomic activity in coastal marine sediment.</title>
        <authorList>
            <person name="Lindsay M."/>
            <person name="Orcutt B."/>
            <person name="Emerson D."/>
            <person name="Stepanauskas R."/>
            <person name="D'Angelo T."/>
        </authorList>
    </citation>
    <scope>NUCLEOTIDE SEQUENCE [LARGE SCALE GENOMIC DNA]</scope>
    <source>
        <strain evidence="5">SAG AM-311-K15</strain>
    </source>
</reference>
<keyword evidence="2 3" id="KW-0175">Coiled coil</keyword>
<feature type="coiled-coil region" evidence="3">
    <location>
        <begin position="216"/>
        <end position="243"/>
    </location>
</feature>
<dbReference type="Gene3D" id="1.10.287.470">
    <property type="entry name" value="Helix hairpin bin"/>
    <property type="match status" value="1"/>
</dbReference>
<keyword evidence="4" id="KW-0472">Membrane</keyword>
<evidence type="ECO:0000313" key="5">
    <source>
        <dbReference type="EMBL" id="MFC1851578.1"/>
    </source>
</evidence>
<comment type="caution">
    <text evidence="5">The sequence shown here is derived from an EMBL/GenBank/DDBJ whole genome shotgun (WGS) entry which is preliminary data.</text>
</comment>
<dbReference type="Gene3D" id="2.40.50.100">
    <property type="match status" value="1"/>
</dbReference>
<evidence type="ECO:0000256" key="1">
    <source>
        <dbReference type="ARBA" id="ARBA00004196"/>
    </source>
</evidence>
<evidence type="ECO:0000313" key="6">
    <source>
        <dbReference type="Proteomes" id="UP001594351"/>
    </source>
</evidence>
<keyword evidence="4" id="KW-0812">Transmembrane</keyword>
<dbReference type="Gene3D" id="2.40.420.20">
    <property type="match status" value="1"/>
</dbReference>
<dbReference type="PANTHER" id="PTHR32347:SF14">
    <property type="entry name" value="EFFLUX SYSTEM COMPONENT YKNX-RELATED"/>
    <property type="match status" value="1"/>
</dbReference>
<evidence type="ECO:0000256" key="2">
    <source>
        <dbReference type="ARBA" id="ARBA00023054"/>
    </source>
</evidence>
<gene>
    <name evidence="5" type="ORF">ACFL27_15415</name>
</gene>
<dbReference type="EMBL" id="JBHPBY010000203">
    <property type="protein sequence ID" value="MFC1851578.1"/>
    <property type="molecule type" value="Genomic_DNA"/>
</dbReference>
<dbReference type="InterPro" id="IPR050465">
    <property type="entry name" value="UPF0194_transport"/>
</dbReference>
<proteinExistence type="predicted"/>
<accession>A0ABV6YZT3</accession>
<sequence>MHIQDTSKQDTVLPRNMKRRVILSVVVGLCLLGATFVFVWLFGHLFQAESSFDRQRLRFATVERGSLVHELSVEGRLIASSYPTIYSAARGRILLKVQPGDKVKKGDLLAIQESPEWENQLLQELSRLAVFETELQRKILEEQTQALINKQTVDLKQLQSTAAKRDLGRTETSYKRGLVNKMDFEKASDRAQISILELNHAIKKADLDKNIFRLDVRNQRKKIEQQQLIVAEAKRKVKALQIISPLNGVVGSVEVNPKDILIPNQPILSIIDLSAFEIQVHIPENMGDDIQVGLAAEIRSEGIIYQGRLASVSPEVNHSLVQGRVVFTQSYPENLKQKQRVDVKIIVSQKDDVLKVKRGPFLESGQGGIAYAVRDDLAEQRIIQTGTLSLTEVEIVKGLAEGETIIISDMSRFENNKTIFLRN</sequence>
<evidence type="ECO:0000256" key="4">
    <source>
        <dbReference type="SAM" id="Phobius"/>
    </source>
</evidence>
<dbReference type="Proteomes" id="UP001594351">
    <property type="component" value="Unassembled WGS sequence"/>
</dbReference>
<dbReference type="PANTHER" id="PTHR32347">
    <property type="entry name" value="EFFLUX SYSTEM COMPONENT YKNX-RELATED"/>
    <property type="match status" value="1"/>
</dbReference>
<keyword evidence="4" id="KW-1133">Transmembrane helix</keyword>
<dbReference type="Gene3D" id="2.40.30.170">
    <property type="match status" value="1"/>
</dbReference>
<comment type="subcellular location">
    <subcellularLocation>
        <location evidence="1">Cell envelope</location>
    </subcellularLocation>
</comment>
<evidence type="ECO:0000256" key="3">
    <source>
        <dbReference type="SAM" id="Coils"/>
    </source>
</evidence>
<protein>
    <submittedName>
        <fullName evidence="5">Efflux RND transporter periplasmic adaptor subunit</fullName>
    </submittedName>
</protein>
<feature type="transmembrane region" description="Helical" evidence="4">
    <location>
        <begin position="21"/>
        <end position="46"/>
    </location>
</feature>
<name>A0ABV6YZT3_UNCC1</name>
<keyword evidence="6" id="KW-1185">Reference proteome</keyword>